<organism evidence="2 3">
    <name type="scientific">Pseudonocardia eucalypti</name>
    <dbReference type="NCBI Taxonomy" id="648755"/>
    <lineage>
        <taxon>Bacteria</taxon>
        <taxon>Bacillati</taxon>
        <taxon>Actinomycetota</taxon>
        <taxon>Actinomycetes</taxon>
        <taxon>Pseudonocardiales</taxon>
        <taxon>Pseudonocardiaceae</taxon>
        <taxon>Pseudonocardia</taxon>
    </lineage>
</organism>
<gene>
    <name evidence="2" type="ORF">GCM10023321_68380</name>
</gene>
<keyword evidence="1" id="KW-0732">Signal</keyword>
<keyword evidence="3" id="KW-1185">Reference proteome</keyword>
<dbReference type="EMBL" id="BAABJP010000045">
    <property type="protein sequence ID" value="GAA5170770.1"/>
    <property type="molecule type" value="Genomic_DNA"/>
</dbReference>
<comment type="caution">
    <text evidence="2">The sequence shown here is derived from an EMBL/GenBank/DDBJ whole genome shotgun (WGS) entry which is preliminary data.</text>
</comment>
<evidence type="ECO:0000313" key="2">
    <source>
        <dbReference type="EMBL" id="GAA5170770.1"/>
    </source>
</evidence>
<proteinExistence type="predicted"/>
<reference evidence="3" key="1">
    <citation type="journal article" date="2019" name="Int. J. Syst. Evol. Microbiol.">
        <title>The Global Catalogue of Microorganisms (GCM) 10K type strain sequencing project: providing services to taxonomists for standard genome sequencing and annotation.</title>
        <authorList>
            <consortium name="The Broad Institute Genomics Platform"/>
            <consortium name="The Broad Institute Genome Sequencing Center for Infectious Disease"/>
            <person name="Wu L."/>
            <person name="Ma J."/>
        </authorList>
    </citation>
    <scope>NUCLEOTIDE SEQUENCE [LARGE SCALE GENOMIC DNA]</scope>
    <source>
        <strain evidence="3">JCM 18303</strain>
    </source>
</reference>
<feature type="signal peptide" evidence="1">
    <location>
        <begin position="1"/>
        <end position="23"/>
    </location>
</feature>
<dbReference type="PROSITE" id="PS51257">
    <property type="entry name" value="PROKAR_LIPOPROTEIN"/>
    <property type="match status" value="1"/>
</dbReference>
<dbReference type="RefSeq" id="WP_185063825.1">
    <property type="nucleotide sequence ID" value="NZ_BAABJP010000045.1"/>
</dbReference>
<protein>
    <submittedName>
        <fullName evidence="2">Uncharacterized protein</fullName>
    </submittedName>
</protein>
<feature type="chain" id="PRO_5047162727" evidence="1">
    <location>
        <begin position="24"/>
        <end position="113"/>
    </location>
</feature>
<name>A0ABP9R2N7_9PSEU</name>
<evidence type="ECO:0000256" key="1">
    <source>
        <dbReference type="SAM" id="SignalP"/>
    </source>
</evidence>
<sequence length="113" mass="11595">MRSLPPSARSFAALLLGSVLALGALTGCGGGSEGTDTSCDLTGCTITFPRDGTPSVSVLGITAKMVSFENNQANIEVAGQTITVPVGGETQSEGWNVRVERATDTEIVVRVSH</sequence>
<accession>A0ABP9R2N7</accession>
<dbReference type="Proteomes" id="UP001428817">
    <property type="component" value="Unassembled WGS sequence"/>
</dbReference>
<evidence type="ECO:0000313" key="3">
    <source>
        <dbReference type="Proteomes" id="UP001428817"/>
    </source>
</evidence>